<dbReference type="NCBIfam" id="TIGR01473">
    <property type="entry name" value="cyoE_ctaB"/>
    <property type="match status" value="1"/>
</dbReference>
<dbReference type="InterPro" id="IPR000537">
    <property type="entry name" value="UbiA_prenyltransferase"/>
</dbReference>
<evidence type="ECO:0000256" key="5">
    <source>
        <dbReference type="ARBA" id="ARBA00022692"/>
    </source>
</evidence>
<comment type="catalytic activity">
    <reaction evidence="9 10">
        <text>heme b + (2E,6E)-farnesyl diphosphate + H2O = Fe(II)-heme o + diphosphate</text>
        <dbReference type="Rhea" id="RHEA:28070"/>
        <dbReference type="ChEBI" id="CHEBI:15377"/>
        <dbReference type="ChEBI" id="CHEBI:33019"/>
        <dbReference type="ChEBI" id="CHEBI:60344"/>
        <dbReference type="ChEBI" id="CHEBI:60530"/>
        <dbReference type="ChEBI" id="CHEBI:175763"/>
        <dbReference type="EC" id="2.5.1.141"/>
    </reaction>
</comment>
<protein>
    <recommendedName>
        <fullName evidence="10">Protoheme IX farnesyltransferase</fullName>
        <ecNumber evidence="10">2.5.1.141</ecNumber>
    </recommendedName>
    <alternativeName>
        <fullName evidence="10">Heme B farnesyltransferase</fullName>
    </alternativeName>
    <alternativeName>
        <fullName evidence="10">Heme O synthase</fullName>
    </alternativeName>
</protein>
<evidence type="ECO:0000256" key="3">
    <source>
        <dbReference type="ARBA" id="ARBA00022475"/>
    </source>
</evidence>
<feature type="transmembrane region" description="Helical" evidence="10">
    <location>
        <begin position="139"/>
        <end position="158"/>
    </location>
</feature>
<evidence type="ECO:0000256" key="10">
    <source>
        <dbReference type="HAMAP-Rule" id="MF_00154"/>
    </source>
</evidence>
<dbReference type="EMBL" id="RHHT01000007">
    <property type="protein sequence ID" value="RNB83472.1"/>
    <property type="molecule type" value="Genomic_DNA"/>
</dbReference>
<feature type="transmembrane region" description="Helical" evidence="10">
    <location>
        <begin position="262"/>
        <end position="279"/>
    </location>
</feature>
<dbReference type="Proteomes" id="UP000281915">
    <property type="component" value="Unassembled WGS sequence"/>
</dbReference>
<dbReference type="PANTHER" id="PTHR43448:SF2">
    <property type="entry name" value="PROTOHEME IX FARNESYLTRANSFERASE, MITOCHONDRIAL"/>
    <property type="match status" value="1"/>
</dbReference>
<feature type="transmembrane region" description="Helical" evidence="10">
    <location>
        <begin position="187"/>
        <end position="207"/>
    </location>
</feature>
<dbReference type="InterPro" id="IPR030470">
    <property type="entry name" value="UbiA_prenylTrfase_CS"/>
</dbReference>
<dbReference type="EC" id="2.5.1.141" evidence="10"/>
<keyword evidence="8 10" id="KW-0472">Membrane</keyword>
<keyword evidence="4 10" id="KW-0808">Transferase</keyword>
<dbReference type="Pfam" id="PF01040">
    <property type="entry name" value="UbiA"/>
    <property type="match status" value="1"/>
</dbReference>
<name>A0A3M8D5Y4_9BACL</name>
<proteinExistence type="inferred from homology"/>
<dbReference type="NCBIfam" id="NF003349">
    <property type="entry name" value="PRK04375.1-2"/>
    <property type="match status" value="1"/>
</dbReference>
<feature type="transmembrane region" description="Helical" evidence="10">
    <location>
        <begin position="164"/>
        <end position="180"/>
    </location>
</feature>
<feature type="transmembrane region" description="Helical" evidence="10">
    <location>
        <begin position="213"/>
        <end position="234"/>
    </location>
</feature>
<feature type="transmembrane region" description="Helical" evidence="10">
    <location>
        <begin position="285"/>
        <end position="304"/>
    </location>
</feature>
<evidence type="ECO:0000256" key="9">
    <source>
        <dbReference type="ARBA" id="ARBA00047690"/>
    </source>
</evidence>
<keyword evidence="3 10" id="KW-1003">Cell membrane</keyword>
<dbReference type="FunFam" id="1.10.357.140:FF:000001">
    <property type="entry name" value="Protoheme IX farnesyltransferase"/>
    <property type="match status" value="1"/>
</dbReference>
<evidence type="ECO:0000313" key="12">
    <source>
        <dbReference type="Proteomes" id="UP000281915"/>
    </source>
</evidence>
<evidence type="ECO:0000256" key="7">
    <source>
        <dbReference type="ARBA" id="ARBA00023133"/>
    </source>
</evidence>
<dbReference type="AlphaFoldDB" id="A0A3M8D5Y4"/>
<dbReference type="CDD" id="cd13957">
    <property type="entry name" value="PT_UbiA_Cox10"/>
    <property type="match status" value="1"/>
</dbReference>
<keyword evidence="5 10" id="KW-0812">Transmembrane</keyword>
<evidence type="ECO:0000313" key="11">
    <source>
        <dbReference type="EMBL" id="RNB83472.1"/>
    </source>
</evidence>
<dbReference type="NCBIfam" id="NF003348">
    <property type="entry name" value="PRK04375.1-1"/>
    <property type="match status" value="1"/>
</dbReference>
<dbReference type="PROSITE" id="PS00943">
    <property type="entry name" value="UBIA"/>
    <property type="match status" value="1"/>
</dbReference>
<dbReference type="PANTHER" id="PTHR43448">
    <property type="entry name" value="PROTOHEME IX FARNESYLTRANSFERASE, MITOCHONDRIAL"/>
    <property type="match status" value="1"/>
</dbReference>
<evidence type="ECO:0000256" key="2">
    <source>
        <dbReference type="ARBA" id="ARBA00004919"/>
    </source>
</evidence>
<dbReference type="HAMAP" id="MF_00154">
    <property type="entry name" value="CyoE_CtaB"/>
    <property type="match status" value="1"/>
</dbReference>
<dbReference type="UniPathway" id="UPA00834">
    <property type="reaction ID" value="UER00712"/>
</dbReference>
<evidence type="ECO:0000256" key="6">
    <source>
        <dbReference type="ARBA" id="ARBA00022989"/>
    </source>
</evidence>
<evidence type="ECO:0000256" key="1">
    <source>
        <dbReference type="ARBA" id="ARBA00004651"/>
    </source>
</evidence>
<organism evidence="11 12">
    <name type="scientific">Brevibacillus panacihumi</name>
    <dbReference type="NCBI Taxonomy" id="497735"/>
    <lineage>
        <taxon>Bacteria</taxon>
        <taxon>Bacillati</taxon>
        <taxon>Bacillota</taxon>
        <taxon>Bacilli</taxon>
        <taxon>Bacillales</taxon>
        <taxon>Paenibacillaceae</taxon>
        <taxon>Brevibacillus</taxon>
    </lineage>
</organism>
<gene>
    <name evidence="10" type="primary">ctaB</name>
    <name evidence="11" type="ORF">EDM58_05000</name>
</gene>
<comment type="subunit">
    <text evidence="10">Interacts with CtaA.</text>
</comment>
<keyword evidence="7 10" id="KW-0350">Heme biosynthesis</keyword>
<keyword evidence="6 10" id="KW-1133">Transmembrane helix</keyword>
<feature type="transmembrane region" description="Helical" evidence="10">
    <location>
        <begin position="93"/>
        <end position="113"/>
    </location>
</feature>
<comment type="pathway">
    <text evidence="2 10">Porphyrin-containing compound metabolism; heme O biosynthesis; heme O from protoheme: step 1/1.</text>
</comment>
<accession>A0A3M8D5Y4</accession>
<dbReference type="InterPro" id="IPR044878">
    <property type="entry name" value="UbiA_sf"/>
</dbReference>
<comment type="subcellular location">
    <subcellularLocation>
        <location evidence="1 10">Cell membrane</location>
        <topology evidence="1 10">Multi-pass membrane protein</topology>
    </subcellularLocation>
</comment>
<evidence type="ECO:0000256" key="4">
    <source>
        <dbReference type="ARBA" id="ARBA00022679"/>
    </source>
</evidence>
<dbReference type="GO" id="GO:0008495">
    <property type="term" value="F:protoheme IX farnesyltransferase activity"/>
    <property type="evidence" value="ECO:0007669"/>
    <property type="project" value="UniProtKB-UniRule"/>
</dbReference>
<dbReference type="Gene3D" id="1.10.357.140">
    <property type="entry name" value="UbiA prenyltransferase"/>
    <property type="match status" value="1"/>
</dbReference>
<evidence type="ECO:0000256" key="8">
    <source>
        <dbReference type="ARBA" id="ARBA00023136"/>
    </source>
</evidence>
<reference evidence="11 12" key="1">
    <citation type="submission" date="2018-10" db="EMBL/GenBank/DDBJ databases">
        <title>Phylogenomics of Brevibacillus.</title>
        <authorList>
            <person name="Dunlap C."/>
        </authorList>
    </citation>
    <scope>NUCLEOTIDE SEQUENCE [LARGE SCALE GENOMIC DNA]</scope>
    <source>
        <strain evidence="11 12">JCM 15085</strain>
    </source>
</reference>
<feature type="transmembrane region" description="Helical" evidence="10">
    <location>
        <begin position="316"/>
        <end position="334"/>
    </location>
</feature>
<dbReference type="GO" id="GO:0048034">
    <property type="term" value="P:heme O biosynthetic process"/>
    <property type="evidence" value="ECO:0007669"/>
    <property type="project" value="UniProtKB-UniRule"/>
</dbReference>
<sequence length="339" mass="38616">MNPWQPRLSYIAWRSRFFCTEQQREARQKLSPSSYILFQRAPANKLQTNLRRCTVLKDLVALTKPRIIRLNAIAAFGGYWVASKWNIDGWTFLWMLLGSALTMASACVFNNFLDRDFDKKMARTRDRALPQGRMQPQSVLIYAIILGIAGLAVLFGLVNALTGWLGLLGIFVYVVIYTMWLKRNSTWSTSVGGISGAMPPVIGYCAVTGEIDAGAWILFALLFLWQPAHFWSLAIRRVEEYRAAGFPLLPVVKGILRTKKQMLPYILLLLPASVLMYTYGYVGIYFLILSLALALIWLVHTLLGFRTKDDDRWAKVNFIISINYLMIVFVVMILDTTHI</sequence>
<comment type="miscellaneous">
    <text evidence="10">Carbon 2 of the heme B porphyrin ring is defined according to the Fischer nomenclature.</text>
</comment>
<comment type="function">
    <text evidence="10">Converts heme B (protoheme IX) to heme O by substitution of the vinyl group on carbon 2 of heme B porphyrin ring with a hydroxyethyl farnesyl side group.</text>
</comment>
<comment type="similarity">
    <text evidence="10">Belongs to the UbiA prenyltransferase family. Protoheme IX farnesyltransferase subfamily.</text>
</comment>
<dbReference type="GO" id="GO:0005886">
    <property type="term" value="C:plasma membrane"/>
    <property type="evidence" value="ECO:0007669"/>
    <property type="project" value="UniProtKB-SubCell"/>
</dbReference>
<dbReference type="InterPro" id="IPR006369">
    <property type="entry name" value="Protohaem_IX_farnesylTrfase"/>
</dbReference>
<comment type="caution">
    <text evidence="11">The sequence shown here is derived from an EMBL/GenBank/DDBJ whole genome shotgun (WGS) entry which is preliminary data.</text>
</comment>